<dbReference type="SMART" id="SM00858">
    <property type="entry name" value="SAF"/>
    <property type="match status" value="1"/>
</dbReference>
<feature type="domain" description="SAF" evidence="2">
    <location>
        <begin position="45"/>
        <end position="107"/>
    </location>
</feature>
<dbReference type="AlphaFoldDB" id="A0A1H9Y8I6"/>
<keyword evidence="1" id="KW-0812">Transmembrane</keyword>
<dbReference type="CDD" id="cd11614">
    <property type="entry name" value="SAF_CpaB_FlgA_like"/>
    <property type="match status" value="1"/>
</dbReference>
<accession>A0A1H9Y8I6</accession>
<dbReference type="InterPro" id="IPR031571">
    <property type="entry name" value="RcpC_dom"/>
</dbReference>
<name>A0A1H9Y8I6_9FIRM</name>
<dbReference type="RefSeq" id="WP_092475179.1">
    <property type="nucleotide sequence ID" value="NZ_FOHN01000001.1"/>
</dbReference>
<dbReference type="OrthoDB" id="1953381at2"/>
<organism evidence="3 4">
    <name type="scientific">[Clostridium] polysaccharolyticum</name>
    <dbReference type="NCBI Taxonomy" id="29364"/>
    <lineage>
        <taxon>Bacteria</taxon>
        <taxon>Bacillati</taxon>
        <taxon>Bacillota</taxon>
        <taxon>Clostridia</taxon>
        <taxon>Lachnospirales</taxon>
        <taxon>Lachnospiraceae</taxon>
    </lineage>
</organism>
<dbReference type="EMBL" id="FOHN01000001">
    <property type="protein sequence ID" value="SES65221.1"/>
    <property type="molecule type" value="Genomic_DNA"/>
</dbReference>
<dbReference type="STRING" id="29364.SAMN04487772_101216"/>
<gene>
    <name evidence="3" type="ORF">SAMN04487772_101216</name>
</gene>
<evidence type="ECO:0000256" key="1">
    <source>
        <dbReference type="SAM" id="Phobius"/>
    </source>
</evidence>
<dbReference type="Proteomes" id="UP000199800">
    <property type="component" value="Unassembled WGS sequence"/>
</dbReference>
<dbReference type="Pfam" id="PF08666">
    <property type="entry name" value="SAF"/>
    <property type="match status" value="1"/>
</dbReference>
<keyword evidence="1" id="KW-1133">Transmembrane helix</keyword>
<proteinExistence type="predicted"/>
<evidence type="ECO:0000259" key="2">
    <source>
        <dbReference type="SMART" id="SM00858"/>
    </source>
</evidence>
<keyword evidence="4" id="KW-1185">Reference proteome</keyword>
<keyword evidence="1" id="KW-0472">Membrane</keyword>
<dbReference type="Pfam" id="PF16976">
    <property type="entry name" value="RcpC"/>
    <property type="match status" value="1"/>
</dbReference>
<evidence type="ECO:0000313" key="3">
    <source>
        <dbReference type="EMBL" id="SES65221.1"/>
    </source>
</evidence>
<reference evidence="3 4" key="1">
    <citation type="submission" date="2016-10" db="EMBL/GenBank/DDBJ databases">
        <authorList>
            <person name="de Groot N.N."/>
        </authorList>
    </citation>
    <scope>NUCLEOTIDE SEQUENCE [LARGE SCALE GENOMIC DNA]</scope>
    <source>
        <strain evidence="3 4">DSM 1801</strain>
    </source>
</reference>
<sequence length="256" mass="28617">MKLKGEKSLSWLKNKTVIGVACIVLALLVCFLITPLYNRRLDSKTDVVVLAEDVRKGEQITNKMVKEIEAGSYHLKDGYVTTVSEAVGKYANTDLYKDEYILKNRIQDIPLSKDTYLDNLNGEKGAISITMQSLAAGLSGKLVEGDIISVITTNDENTSIPDELKYVKVLACTLSDGEDVDVNAKDEKEKEDKESTTAETITLLADKYQAKKLASLEANEKIHVELVYRGDQKNSDKFLKQQDKIIKEMKEDTDEQ</sequence>
<protein>
    <submittedName>
        <fullName evidence="3">Pilus assembly protein CpaB</fullName>
    </submittedName>
</protein>
<dbReference type="Gene3D" id="3.90.1210.10">
    <property type="entry name" value="Antifreeze-like/N-acetylneuraminic acid synthase C-terminal domain"/>
    <property type="match status" value="1"/>
</dbReference>
<dbReference type="InterPro" id="IPR013974">
    <property type="entry name" value="SAF"/>
</dbReference>
<feature type="transmembrane region" description="Helical" evidence="1">
    <location>
        <begin position="16"/>
        <end position="37"/>
    </location>
</feature>
<evidence type="ECO:0000313" key="4">
    <source>
        <dbReference type="Proteomes" id="UP000199800"/>
    </source>
</evidence>